<dbReference type="eggNOG" id="COG1609">
    <property type="taxonomic scope" value="Bacteria"/>
</dbReference>
<evidence type="ECO:0000313" key="6">
    <source>
        <dbReference type="Proteomes" id="UP000005632"/>
    </source>
</evidence>
<keyword evidence="6" id="KW-1185">Reference proteome</keyword>
<reference evidence="5 6" key="1">
    <citation type="submission" date="2011-11" db="EMBL/GenBank/DDBJ databases">
        <title>Complete sequence of Spirochaeta sp. grapes.</title>
        <authorList>
            <consortium name="US DOE Joint Genome Institute"/>
            <person name="Lucas S."/>
            <person name="Han J."/>
            <person name="Lapidus A."/>
            <person name="Cheng J.-F."/>
            <person name="Goodwin L."/>
            <person name="Pitluck S."/>
            <person name="Peters L."/>
            <person name="Ovchinnikova G."/>
            <person name="Munk A.C."/>
            <person name="Detter J.C."/>
            <person name="Han C."/>
            <person name="Tapia R."/>
            <person name="Land M."/>
            <person name="Hauser L."/>
            <person name="Kyrpides N."/>
            <person name="Ivanova N."/>
            <person name="Pagani I."/>
            <person name="Ritalahtilisa K."/>
            <person name="Loeffler F."/>
            <person name="Woyke T."/>
        </authorList>
    </citation>
    <scope>NUCLEOTIDE SEQUENCE [LARGE SCALE GENOMIC DNA]</scope>
    <source>
        <strain evidence="6">ATCC BAA-1885 / DSM 22778 / Grapes</strain>
    </source>
</reference>
<keyword evidence="1" id="KW-0805">Transcription regulation</keyword>
<dbReference type="InterPro" id="IPR000843">
    <property type="entry name" value="HTH_LacI"/>
</dbReference>
<dbReference type="PROSITE" id="PS00356">
    <property type="entry name" value="HTH_LACI_1"/>
    <property type="match status" value="1"/>
</dbReference>
<dbReference type="KEGG" id="sgp:SpiGrapes_0186"/>
<dbReference type="PANTHER" id="PTHR30146">
    <property type="entry name" value="LACI-RELATED TRANSCRIPTIONAL REPRESSOR"/>
    <property type="match status" value="1"/>
</dbReference>
<dbReference type="PROSITE" id="PS50932">
    <property type="entry name" value="HTH_LACI_2"/>
    <property type="match status" value="1"/>
</dbReference>
<dbReference type="Pfam" id="PF13377">
    <property type="entry name" value="Peripla_BP_3"/>
    <property type="match status" value="1"/>
</dbReference>
<dbReference type="HOGENOM" id="CLU_037628_6_1_12"/>
<keyword evidence="2" id="KW-0238">DNA-binding</keyword>
<dbReference type="Gene3D" id="3.40.50.2300">
    <property type="match status" value="2"/>
</dbReference>
<gene>
    <name evidence="5" type="ordered locus">SpiGrapes_0186</name>
</gene>
<keyword evidence="3" id="KW-0804">Transcription</keyword>
<evidence type="ECO:0000256" key="3">
    <source>
        <dbReference type="ARBA" id="ARBA00023163"/>
    </source>
</evidence>
<dbReference type="EMBL" id="CP003155">
    <property type="protein sequence ID" value="AEV28050.1"/>
    <property type="molecule type" value="Genomic_DNA"/>
</dbReference>
<protein>
    <submittedName>
        <fullName evidence="5">Transcriptional regulator</fullName>
    </submittedName>
</protein>
<dbReference type="SMART" id="SM00354">
    <property type="entry name" value="HTH_LACI"/>
    <property type="match status" value="1"/>
</dbReference>
<dbReference type="RefSeq" id="WP_014268899.1">
    <property type="nucleotide sequence ID" value="NC_016633.1"/>
</dbReference>
<dbReference type="SUPFAM" id="SSF53822">
    <property type="entry name" value="Periplasmic binding protein-like I"/>
    <property type="match status" value="1"/>
</dbReference>
<dbReference type="Pfam" id="PF00356">
    <property type="entry name" value="LacI"/>
    <property type="match status" value="1"/>
</dbReference>
<dbReference type="CDD" id="cd01392">
    <property type="entry name" value="HTH_LacI"/>
    <property type="match status" value="1"/>
</dbReference>
<dbReference type="Gene3D" id="1.10.260.40">
    <property type="entry name" value="lambda repressor-like DNA-binding domains"/>
    <property type="match status" value="1"/>
</dbReference>
<dbReference type="AlphaFoldDB" id="G8QU80"/>
<proteinExistence type="predicted"/>
<sequence length="334" mass="37593">MTIREIAHIANVSPATISLVLNNKPGVSETKRQEILQLLNELNYSTTQRKKHPKQVRKDLLFLKFIKTGFLVEENAGFISRIMDSIECECSYYNYSLRIQVESKNLEAAIRNIDYASVDGIFVIGTELDTCDYPILEKIQVPYVVIDNSMPNFPCNSITMANEEMVNIAVQHLSTLNPPEIGYIHSLFQAQNFEERARGFRSAVQRFGLQFNAAGMFLLEPTLSGSYSGMKKYLENGAPIPKFLFADNDTLAIGCMKALQEFGYKIPEDIKIVGFDDIYLSATCTPPLTTVHVQRTMIGRYAVLLLNDEITTHNPGNIKIRISSSDLVIRKSTC</sequence>
<evidence type="ECO:0000256" key="2">
    <source>
        <dbReference type="ARBA" id="ARBA00023125"/>
    </source>
</evidence>
<dbReference type="GO" id="GO:0003700">
    <property type="term" value="F:DNA-binding transcription factor activity"/>
    <property type="evidence" value="ECO:0007669"/>
    <property type="project" value="TreeGrafter"/>
</dbReference>
<organism evidence="5 6">
    <name type="scientific">Sphaerochaeta pleomorpha (strain ATCC BAA-1885 / DSM 22778 / Grapes)</name>
    <dbReference type="NCBI Taxonomy" id="158190"/>
    <lineage>
        <taxon>Bacteria</taxon>
        <taxon>Pseudomonadati</taxon>
        <taxon>Spirochaetota</taxon>
        <taxon>Spirochaetia</taxon>
        <taxon>Spirochaetales</taxon>
        <taxon>Sphaerochaetaceae</taxon>
        <taxon>Sphaerochaeta</taxon>
    </lineage>
</organism>
<evidence type="ECO:0000313" key="5">
    <source>
        <dbReference type="EMBL" id="AEV28050.1"/>
    </source>
</evidence>
<dbReference type="InterPro" id="IPR046335">
    <property type="entry name" value="LacI/GalR-like_sensor"/>
</dbReference>
<dbReference type="PANTHER" id="PTHR30146:SF109">
    <property type="entry name" value="HTH-TYPE TRANSCRIPTIONAL REGULATOR GALS"/>
    <property type="match status" value="1"/>
</dbReference>
<dbReference type="GO" id="GO:0000976">
    <property type="term" value="F:transcription cis-regulatory region binding"/>
    <property type="evidence" value="ECO:0007669"/>
    <property type="project" value="TreeGrafter"/>
</dbReference>
<evidence type="ECO:0000259" key="4">
    <source>
        <dbReference type="PROSITE" id="PS50932"/>
    </source>
</evidence>
<dbReference type="InterPro" id="IPR028082">
    <property type="entry name" value="Peripla_BP_I"/>
</dbReference>
<feature type="domain" description="HTH lacI-type" evidence="4">
    <location>
        <begin position="1"/>
        <end position="58"/>
    </location>
</feature>
<accession>G8QU80</accession>
<dbReference type="InterPro" id="IPR010982">
    <property type="entry name" value="Lambda_DNA-bd_dom_sf"/>
</dbReference>
<dbReference type="SUPFAM" id="SSF47413">
    <property type="entry name" value="lambda repressor-like DNA-binding domains"/>
    <property type="match status" value="1"/>
</dbReference>
<name>G8QU80_SPHPG</name>
<dbReference type="STRING" id="158190.SpiGrapes_0186"/>
<evidence type="ECO:0000256" key="1">
    <source>
        <dbReference type="ARBA" id="ARBA00023015"/>
    </source>
</evidence>
<dbReference type="Proteomes" id="UP000005632">
    <property type="component" value="Chromosome"/>
</dbReference>